<protein>
    <submittedName>
        <fullName evidence="3">Uncharacterized protein</fullName>
    </submittedName>
</protein>
<dbReference type="AlphaFoldDB" id="A0A8B6DFZ1"/>
<keyword evidence="4" id="KW-1185">Reference proteome</keyword>
<keyword evidence="2" id="KW-0732">Signal</keyword>
<name>A0A8B6DFZ1_MYTGA</name>
<evidence type="ECO:0000256" key="2">
    <source>
        <dbReference type="SAM" id="SignalP"/>
    </source>
</evidence>
<feature type="signal peptide" evidence="2">
    <location>
        <begin position="1"/>
        <end position="16"/>
    </location>
</feature>
<comment type="caution">
    <text evidence="3">The sequence shown here is derived from an EMBL/GenBank/DDBJ whole genome shotgun (WGS) entry which is preliminary data.</text>
</comment>
<dbReference type="OrthoDB" id="10294107at2759"/>
<evidence type="ECO:0000256" key="1">
    <source>
        <dbReference type="SAM" id="Coils"/>
    </source>
</evidence>
<feature type="coiled-coil region" evidence="1">
    <location>
        <begin position="81"/>
        <end position="108"/>
    </location>
</feature>
<feature type="chain" id="PRO_5032687768" evidence="2">
    <location>
        <begin position="17"/>
        <end position="174"/>
    </location>
</feature>
<reference evidence="3" key="1">
    <citation type="submission" date="2018-11" db="EMBL/GenBank/DDBJ databases">
        <authorList>
            <person name="Alioto T."/>
            <person name="Alioto T."/>
        </authorList>
    </citation>
    <scope>NUCLEOTIDE SEQUENCE</scope>
</reference>
<gene>
    <name evidence="3" type="ORF">MGAL_10B070553</name>
</gene>
<sequence length="174" mass="20351">MNIFPTLLTIIIFVECQMVCTNEVPDIRQMSDLNETEDHEIEEINSIERRFISEDTYSTEVTSRIEERSEDNEKAGERIDRQVKRATITELEHQLNVARKENRAQIKACGEEHKFKPFEQCKNCYQNCGGPRHCMRCRLVCLQDKNELNSKGCDIDKSKINKLRERINVLKSGK</sequence>
<evidence type="ECO:0000313" key="4">
    <source>
        <dbReference type="Proteomes" id="UP000596742"/>
    </source>
</evidence>
<accession>A0A8B6DFZ1</accession>
<keyword evidence="1" id="KW-0175">Coiled coil</keyword>
<organism evidence="3 4">
    <name type="scientific">Mytilus galloprovincialis</name>
    <name type="common">Mediterranean mussel</name>
    <dbReference type="NCBI Taxonomy" id="29158"/>
    <lineage>
        <taxon>Eukaryota</taxon>
        <taxon>Metazoa</taxon>
        <taxon>Spiralia</taxon>
        <taxon>Lophotrochozoa</taxon>
        <taxon>Mollusca</taxon>
        <taxon>Bivalvia</taxon>
        <taxon>Autobranchia</taxon>
        <taxon>Pteriomorphia</taxon>
        <taxon>Mytilida</taxon>
        <taxon>Mytiloidea</taxon>
        <taxon>Mytilidae</taxon>
        <taxon>Mytilinae</taxon>
        <taxon>Mytilus</taxon>
    </lineage>
</organism>
<dbReference type="EMBL" id="UYJE01003286">
    <property type="protein sequence ID" value="VDI17974.1"/>
    <property type="molecule type" value="Genomic_DNA"/>
</dbReference>
<dbReference type="Proteomes" id="UP000596742">
    <property type="component" value="Unassembled WGS sequence"/>
</dbReference>
<evidence type="ECO:0000313" key="3">
    <source>
        <dbReference type="EMBL" id="VDI17974.1"/>
    </source>
</evidence>
<proteinExistence type="predicted"/>